<dbReference type="PANTHER" id="PTHR21716:SF61">
    <property type="entry name" value="BLR8064 PROTEIN"/>
    <property type="match status" value="1"/>
</dbReference>
<dbReference type="Pfam" id="PF01594">
    <property type="entry name" value="AI-2E_transport"/>
    <property type="match status" value="1"/>
</dbReference>
<evidence type="ECO:0000256" key="3">
    <source>
        <dbReference type="ARBA" id="ARBA00022692"/>
    </source>
</evidence>
<evidence type="ECO:0000256" key="2">
    <source>
        <dbReference type="ARBA" id="ARBA00009773"/>
    </source>
</evidence>
<feature type="transmembrane region" description="Helical" evidence="6">
    <location>
        <begin position="241"/>
        <end position="268"/>
    </location>
</feature>
<feature type="transmembrane region" description="Helical" evidence="6">
    <location>
        <begin position="60"/>
        <end position="85"/>
    </location>
</feature>
<dbReference type="InterPro" id="IPR002549">
    <property type="entry name" value="AI-2E-like"/>
</dbReference>
<name>M1L1J3_9PROT</name>
<evidence type="ECO:0000313" key="8">
    <source>
        <dbReference type="Proteomes" id="UP000011547"/>
    </source>
</evidence>
<dbReference type="Proteomes" id="UP000011547">
    <property type="component" value="Chromosome"/>
</dbReference>
<dbReference type="RefSeq" id="WP_015396049.1">
    <property type="nucleotide sequence ID" value="NC_020294.1"/>
</dbReference>
<dbReference type="GO" id="GO:0016020">
    <property type="term" value="C:membrane"/>
    <property type="evidence" value="ECO:0007669"/>
    <property type="project" value="UniProtKB-SubCell"/>
</dbReference>
<sequence>MSPVLPPFLIVRWLLLLIILTALYFIKIFLMPSLAALIVGIASWPIYQRVLYVFSGKNALAASVSLLFFLLVLVIPITFAFAYAVQEASVFIKWAITVNRNGISIPFWISSMPILGDKLSDYWCLYFGEPYALGRTVQVISGEHLGNIYRMLISATSNFFHSLLSVFFMLITLFFVYKDGVNMLAQLDIFGNRILPDSWIRLSRVVPAMINSTVTGMTLIAMGEGVILGFAYWIAGVPSPVLLGCITCFLALIPGGAPFVFTMVSLYLLSSGKAFAALCLFIWGTFELFVVDKTIRPRLVGGPVKLPFLPTFFGLIGGLKTMGIIGLFIGPVLMAIVVAMWREWIFSAQNNVDSFDI</sequence>
<dbReference type="EMBL" id="CP003803">
    <property type="protein sequence ID" value="AGF46638.1"/>
    <property type="molecule type" value="Genomic_DNA"/>
</dbReference>
<evidence type="ECO:0000256" key="4">
    <source>
        <dbReference type="ARBA" id="ARBA00022989"/>
    </source>
</evidence>
<feature type="transmembrane region" description="Helical" evidence="6">
    <location>
        <begin position="208"/>
        <end position="234"/>
    </location>
</feature>
<comment type="similarity">
    <text evidence="2">Belongs to the autoinducer-2 exporter (AI-2E) (TC 2.A.86) family.</text>
</comment>
<dbReference type="AlphaFoldDB" id="M1L1J3"/>
<evidence type="ECO:0000256" key="6">
    <source>
        <dbReference type="SAM" id="Phobius"/>
    </source>
</evidence>
<dbReference type="OrthoDB" id="5298283at2"/>
<feature type="transmembrane region" description="Helical" evidence="6">
    <location>
        <begin position="159"/>
        <end position="177"/>
    </location>
</feature>
<dbReference type="eggNOG" id="COG0628">
    <property type="taxonomic scope" value="Bacteria"/>
</dbReference>
<dbReference type="HOGENOM" id="CLU_041771_1_0_4"/>
<dbReference type="PATRIC" id="fig|1208919.3.peg.75"/>
<feature type="transmembrane region" description="Helical" evidence="6">
    <location>
        <begin position="274"/>
        <end position="291"/>
    </location>
</feature>
<reference evidence="7 8" key="1">
    <citation type="journal article" date="2013" name="Genome Biol. Evol.">
        <title>Genome evolution and phylogenomic analysis of candidatus kinetoplastibacterium, the betaproteobacterial endosymbionts of strigomonas and angomonas.</title>
        <authorList>
            <person name="Alves J.M."/>
            <person name="Serrano M.G."/>
            <person name="Maia da Silva F."/>
            <person name="Voegtly L.J."/>
            <person name="Matveyev A.V."/>
            <person name="Teixeira M.M."/>
            <person name="Camargo E.P."/>
            <person name="Buck G.A."/>
        </authorList>
    </citation>
    <scope>NUCLEOTIDE SEQUENCE [LARGE SCALE GENOMIC DNA]</scope>
    <source>
        <strain evidence="7 8">TCC079E</strain>
    </source>
</reference>
<dbReference type="STRING" id="1208919.CDSE_0292"/>
<gene>
    <name evidence="7" type="ORF">CDSE_0292</name>
</gene>
<protein>
    <submittedName>
        <fullName evidence="7">PurR regulon permease</fullName>
    </submittedName>
</protein>
<feature type="transmembrane region" description="Helical" evidence="6">
    <location>
        <begin position="33"/>
        <end position="54"/>
    </location>
</feature>
<dbReference type="KEGG" id="kde:CDSE_0292"/>
<evidence type="ECO:0000313" key="7">
    <source>
        <dbReference type="EMBL" id="AGF46638.1"/>
    </source>
</evidence>
<feature type="transmembrane region" description="Helical" evidence="6">
    <location>
        <begin position="312"/>
        <end position="341"/>
    </location>
</feature>
<proteinExistence type="inferred from homology"/>
<dbReference type="PANTHER" id="PTHR21716">
    <property type="entry name" value="TRANSMEMBRANE PROTEIN"/>
    <property type="match status" value="1"/>
</dbReference>
<keyword evidence="8" id="KW-1185">Reference proteome</keyword>
<evidence type="ECO:0000256" key="5">
    <source>
        <dbReference type="ARBA" id="ARBA00023136"/>
    </source>
</evidence>
<evidence type="ECO:0000256" key="1">
    <source>
        <dbReference type="ARBA" id="ARBA00004141"/>
    </source>
</evidence>
<organism evidence="7 8">
    <name type="scientific">Candidatus Kinetoplastidibacterium desouzai TCC079E</name>
    <dbReference type="NCBI Taxonomy" id="1208919"/>
    <lineage>
        <taxon>Bacteria</taxon>
        <taxon>Pseudomonadati</taxon>
        <taxon>Pseudomonadota</taxon>
        <taxon>Betaproteobacteria</taxon>
        <taxon>Candidatus Kinetoplastidibacterium</taxon>
    </lineage>
</organism>
<keyword evidence="4 6" id="KW-1133">Transmembrane helix</keyword>
<accession>M1L1J3</accession>
<feature type="transmembrane region" description="Helical" evidence="6">
    <location>
        <begin position="6"/>
        <end position="26"/>
    </location>
</feature>
<keyword evidence="5 6" id="KW-0472">Membrane</keyword>
<keyword evidence="3 6" id="KW-0812">Transmembrane</keyword>
<comment type="subcellular location">
    <subcellularLocation>
        <location evidence="1">Membrane</location>
        <topology evidence="1">Multi-pass membrane protein</topology>
    </subcellularLocation>
</comment>